<evidence type="ECO:0000256" key="1">
    <source>
        <dbReference type="ARBA" id="ARBA00008791"/>
    </source>
</evidence>
<keyword evidence="4" id="KW-1185">Reference proteome</keyword>
<accession>A0ABR7V0S3</accession>
<dbReference type="PRINTS" id="PR01438">
    <property type="entry name" value="UNVRSLSTRESS"/>
</dbReference>
<dbReference type="SUPFAM" id="SSF52402">
    <property type="entry name" value="Adenine nucleotide alpha hydrolases-like"/>
    <property type="match status" value="2"/>
</dbReference>
<comment type="similarity">
    <text evidence="1">Belongs to the universal stress protein A family.</text>
</comment>
<feature type="domain" description="UspA" evidence="2">
    <location>
        <begin position="1"/>
        <end position="144"/>
    </location>
</feature>
<dbReference type="Proteomes" id="UP001166021">
    <property type="component" value="Unassembled WGS sequence"/>
</dbReference>
<reference evidence="3" key="1">
    <citation type="submission" date="2020-05" db="EMBL/GenBank/DDBJ databases">
        <title>The draft genome sequence of Maribacter sp. ANRC-HE7.</title>
        <authorList>
            <person name="Mu L."/>
        </authorList>
    </citation>
    <scope>NUCLEOTIDE SEQUENCE</scope>
    <source>
        <strain evidence="3">ANRC-HE7</strain>
    </source>
</reference>
<evidence type="ECO:0000313" key="4">
    <source>
        <dbReference type="Proteomes" id="UP001166021"/>
    </source>
</evidence>
<dbReference type="InterPro" id="IPR014729">
    <property type="entry name" value="Rossmann-like_a/b/a_fold"/>
</dbReference>
<dbReference type="EMBL" id="JABTCF010000006">
    <property type="protein sequence ID" value="MBD0778434.1"/>
    <property type="molecule type" value="Genomic_DNA"/>
</dbReference>
<evidence type="ECO:0000313" key="3">
    <source>
        <dbReference type="EMBL" id="MBD0778434.1"/>
    </source>
</evidence>
<dbReference type="InterPro" id="IPR006016">
    <property type="entry name" value="UspA"/>
</dbReference>
<dbReference type="InterPro" id="IPR006015">
    <property type="entry name" value="Universal_stress_UspA"/>
</dbReference>
<dbReference type="PANTHER" id="PTHR46268">
    <property type="entry name" value="STRESS RESPONSE PROTEIN NHAX"/>
    <property type="match status" value="1"/>
</dbReference>
<gene>
    <name evidence="3" type="ORF">HPE56_11570</name>
</gene>
<name>A0ABR7V0S3_9FLAO</name>
<sequence length="283" mass="32021">MKTFLYATDFSQNSVAALLFAHALSQELHAKLIVLHVFELPMTLASTVSNTYSRMEVRSFAEHREKLLAFCAEHLKQTSGDLDITYQIDEGKPIGEIIIKNAVEVKADLIVVGAKGGSRLKEAFLGSTTAALIDTAPCPVLAVPYDVDFQGIKKMVYATDFEGADIFTVEKMIQLAEPLDIELHLVHISSKDATTSEDQMKWFKDMLHHKVIYENIHFDLRYGKDVFETLQSYIDEVAPDMVAMLEREGHSLIKDLKHRDLVQRMKSESHIPLLSYHKKNIKN</sequence>
<dbReference type="RefSeq" id="WP_188243915.1">
    <property type="nucleotide sequence ID" value="NZ_JABTCF010000006.1"/>
</dbReference>
<dbReference type="Pfam" id="PF00582">
    <property type="entry name" value="Usp"/>
    <property type="match status" value="1"/>
</dbReference>
<dbReference type="PANTHER" id="PTHR46268:SF22">
    <property type="entry name" value="SENSOR PROTEIN KDPD-RELATED"/>
    <property type="match status" value="1"/>
</dbReference>
<dbReference type="Gene3D" id="3.40.50.620">
    <property type="entry name" value="HUPs"/>
    <property type="match status" value="2"/>
</dbReference>
<organism evidence="3 4">
    <name type="scientific">Maribacter aquimaris</name>
    <dbReference type="NCBI Taxonomy" id="2737171"/>
    <lineage>
        <taxon>Bacteria</taxon>
        <taxon>Pseudomonadati</taxon>
        <taxon>Bacteroidota</taxon>
        <taxon>Flavobacteriia</taxon>
        <taxon>Flavobacteriales</taxon>
        <taxon>Flavobacteriaceae</taxon>
        <taxon>Maribacter</taxon>
    </lineage>
</organism>
<evidence type="ECO:0000259" key="2">
    <source>
        <dbReference type="Pfam" id="PF00582"/>
    </source>
</evidence>
<proteinExistence type="inferred from homology"/>
<protein>
    <submittedName>
        <fullName evidence="3">Universal stress protein</fullName>
    </submittedName>
</protein>
<comment type="caution">
    <text evidence="3">The sequence shown here is derived from an EMBL/GenBank/DDBJ whole genome shotgun (WGS) entry which is preliminary data.</text>
</comment>
<dbReference type="CDD" id="cd00293">
    <property type="entry name" value="USP-like"/>
    <property type="match status" value="1"/>
</dbReference>